<evidence type="ECO:0000313" key="3">
    <source>
        <dbReference type="Proteomes" id="UP001163046"/>
    </source>
</evidence>
<comment type="caution">
    <text evidence="2">The sequence shown here is derived from an EMBL/GenBank/DDBJ whole genome shotgun (WGS) entry which is preliminary data.</text>
</comment>
<name>A0A9W9ZY45_9CNID</name>
<evidence type="ECO:0000313" key="2">
    <source>
        <dbReference type="EMBL" id="KAJ7389605.1"/>
    </source>
</evidence>
<gene>
    <name evidence="2" type="ORF">OS493_029939</name>
</gene>
<protein>
    <submittedName>
        <fullName evidence="2">Uncharacterized protein</fullName>
    </submittedName>
</protein>
<organism evidence="2 3">
    <name type="scientific">Desmophyllum pertusum</name>
    <dbReference type="NCBI Taxonomy" id="174260"/>
    <lineage>
        <taxon>Eukaryota</taxon>
        <taxon>Metazoa</taxon>
        <taxon>Cnidaria</taxon>
        <taxon>Anthozoa</taxon>
        <taxon>Hexacorallia</taxon>
        <taxon>Scleractinia</taxon>
        <taxon>Caryophylliina</taxon>
        <taxon>Caryophylliidae</taxon>
        <taxon>Desmophyllum</taxon>
    </lineage>
</organism>
<reference evidence="2" key="1">
    <citation type="submission" date="2023-01" db="EMBL/GenBank/DDBJ databases">
        <title>Genome assembly of the deep-sea coral Lophelia pertusa.</title>
        <authorList>
            <person name="Herrera S."/>
            <person name="Cordes E."/>
        </authorList>
    </citation>
    <scope>NUCLEOTIDE SEQUENCE</scope>
    <source>
        <strain evidence="2">USNM1676648</strain>
        <tissue evidence="2">Polyp</tissue>
    </source>
</reference>
<sequence>MSQILPYQLEPEYPSSEEREDQESEEEQDEQDDSLVSNTGRRFGQFLVCLVLLSMKTFTPCTSTETCCGQLWSVYKIERVLAFQIGSKCRTGNELEMLIVQHYLEISSTPVFVT</sequence>
<dbReference type="Proteomes" id="UP001163046">
    <property type="component" value="Unassembled WGS sequence"/>
</dbReference>
<dbReference type="AlphaFoldDB" id="A0A9W9ZY45"/>
<feature type="region of interest" description="Disordered" evidence="1">
    <location>
        <begin position="1"/>
        <end position="37"/>
    </location>
</feature>
<evidence type="ECO:0000256" key="1">
    <source>
        <dbReference type="SAM" id="MobiDB-lite"/>
    </source>
</evidence>
<proteinExistence type="predicted"/>
<feature type="compositionally biased region" description="Acidic residues" evidence="1">
    <location>
        <begin position="18"/>
        <end position="33"/>
    </location>
</feature>
<keyword evidence="3" id="KW-1185">Reference proteome</keyword>
<dbReference type="EMBL" id="MU825427">
    <property type="protein sequence ID" value="KAJ7389605.1"/>
    <property type="molecule type" value="Genomic_DNA"/>
</dbReference>
<accession>A0A9W9ZY45</accession>